<dbReference type="PRINTS" id="PR00368">
    <property type="entry name" value="FADPNR"/>
</dbReference>
<feature type="binding site" evidence="7">
    <location>
        <position position="277"/>
    </location>
    <ligand>
        <name>NAD(+)</name>
        <dbReference type="ChEBI" id="CHEBI:57540"/>
    </ligand>
</feature>
<dbReference type="Gene3D" id="3.30.390.30">
    <property type="match status" value="1"/>
</dbReference>
<keyword evidence="2" id="KW-0285">Flavoprotein</keyword>
<feature type="domain" description="FAD/NAD(P)-binding" evidence="9">
    <location>
        <begin position="4"/>
        <end position="328"/>
    </location>
</feature>
<dbReference type="InterPro" id="IPR001100">
    <property type="entry name" value="Pyr_nuc-diS_OxRdtase"/>
</dbReference>
<keyword evidence="4" id="KW-0560">Oxidoreductase</keyword>
<evidence type="ECO:0000256" key="4">
    <source>
        <dbReference type="ARBA" id="ARBA00023002"/>
    </source>
</evidence>
<dbReference type="GO" id="GO:0045252">
    <property type="term" value="C:oxoglutarate dehydrogenase complex"/>
    <property type="evidence" value="ECO:0007669"/>
    <property type="project" value="TreeGrafter"/>
</dbReference>
<accession>A0A556MGD4</accession>
<gene>
    <name evidence="10" type="ORF">FO442_18415</name>
</gene>
<comment type="similarity">
    <text evidence="1">Belongs to the class-I pyridine nucleotide-disulfide oxidoreductase family.</text>
</comment>
<sequence>MEKYDLVVIGGGPAGYAAAMRGIDYGKRVCLIEKDRVGGAGVYNGALSSKTLWEISQKIASVNDTIGGKGREKFYLSWDDVMATVDEAVFERKFQYSCHLKLLQTETMDKLLRYERGSASFVNDHEIEIVQNDGHRTVVYGENIIISSGSRPRKMKDVNVDEQTILTSDGIENLTDYPKSLVIVGAGVIGCEYATIFSNFGKTKVYLIDRADRILPFEDTDISTIVSENLEEKGVTIHHNAQLERLENLGTEVEYELSYPDGSREVIRVEKALLSIGRVPNIESLKMENAGVLMSKRGQHIGDDDTVTNVPHIYAVGDVSGRIALVNMGEIEARHAVERAFGTIRERLSYDNVCTIMFLQPEVAAVGINEMQCLEKNIPVKVVKIDYSVIARAIAMRKTEGFFKIIVTNDSDMKVLGMRAVGEHASTAIQTIGLIMKLGLPIHVIAELVHPHPSIAEGIQECVRMLLNRSLFKSSVFKDKLACYSLVNGVKTPLERL</sequence>
<dbReference type="InterPro" id="IPR050151">
    <property type="entry name" value="Class-I_Pyr_Nuc-Dis_Oxidored"/>
</dbReference>
<feature type="binding site" evidence="7">
    <location>
        <position position="50"/>
    </location>
    <ligand>
        <name>FAD</name>
        <dbReference type="ChEBI" id="CHEBI:57692"/>
    </ligand>
</feature>
<name>A0A556MGD4_9FLAO</name>
<feature type="binding site" evidence="7">
    <location>
        <position position="318"/>
    </location>
    <ligand>
        <name>FAD</name>
        <dbReference type="ChEBI" id="CHEBI:57692"/>
    </ligand>
</feature>
<comment type="caution">
    <text evidence="10">The sequence shown here is derived from an EMBL/GenBank/DDBJ whole genome shotgun (WGS) entry which is preliminary data.</text>
</comment>
<dbReference type="PRINTS" id="PR00411">
    <property type="entry name" value="PNDRDTASEI"/>
</dbReference>
<dbReference type="Proteomes" id="UP000316008">
    <property type="component" value="Unassembled WGS sequence"/>
</dbReference>
<dbReference type="SUPFAM" id="SSF51905">
    <property type="entry name" value="FAD/NAD(P)-binding domain"/>
    <property type="match status" value="1"/>
</dbReference>
<evidence type="ECO:0000256" key="3">
    <source>
        <dbReference type="ARBA" id="ARBA00022827"/>
    </source>
</evidence>
<dbReference type="PANTHER" id="PTHR22912">
    <property type="entry name" value="DISULFIDE OXIDOREDUCTASE"/>
    <property type="match status" value="1"/>
</dbReference>
<dbReference type="EMBL" id="VLPL01000013">
    <property type="protein sequence ID" value="TSJ38991.1"/>
    <property type="molecule type" value="Genomic_DNA"/>
</dbReference>
<keyword evidence="3 7" id="KW-0274">FAD</keyword>
<dbReference type="GO" id="GO:0050660">
    <property type="term" value="F:flavin adenine dinucleotide binding"/>
    <property type="evidence" value="ECO:0007669"/>
    <property type="project" value="TreeGrafter"/>
</dbReference>
<evidence type="ECO:0000256" key="7">
    <source>
        <dbReference type="PIRSR" id="PIRSR000350-3"/>
    </source>
</evidence>
<feature type="active site" description="Proton acceptor" evidence="6">
    <location>
        <position position="452"/>
    </location>
</feature>
<protein>
    <submittedName>
        <fullName evidence="10">NAD(P)/FAD-dependent oxidoreductase</fullName>
    </submittedName>
</protein>
<evidence type="ECO:0000256" key="5">
    <source>
        <dbReference type="ARBA" id="ARBA00023027"/>
    </source>
</evidence>
<evidence type="ECO:0000313" key="10">
    <source>
        <dbReference type="EMBL" id="TSJ38991.1"/>
    </source>
</evidence>
<evidence type="ECO:0000259" key="9">
    <source>
        <dbReference type="Pfam" id="PF07992"/>
    </source>
</evidence>
<dbReference type="GO" id="GO:0006103">
    <property type="term" value="P:2-oxoglutarate metabolic process"/>
    <property type="evidence" value="ECO:0007669"/>
    <property type="project" value="TreeGrafter"/>
</dbReference>
<feature type="binding site" evidence="7">
    <location>
        <begin position="185"/>
        <end position="192"/>
    </location>
    <ligand>
        <name>NAD(+)</name>
        <dbReference type="ChEBI" id="CHEBI:57540"/>
    </ligand>
</feature>
<dbReference type="AlphaFoldDB" id="A0A556MGD4"/>
<feature type="domain" description="Pyridine nucleotide-disulphide oxidoreductase dimerisation" evidence="8">
    <location>
        <begin position="355"/>
        <end position="461"/>
    </location>
</feature>
<dbReference type="GO" id="GO:0004148">
    <property type="term" value="F:dihydrolipoyl dehydrogenase (NADH) activity"/>
    <property type="evidence" value="ECO:0007669"/>
    <property type="project" value="TreeGrafter"/>
</dbReference>
<dbReference type="PANTHER" id="PTHR22912:SF151">
    <property type="entry name" value="DIHYDROLIPOYL DEHYDROGENASE, MITOCHONDRIAL"/>
    <property type="match status" value="1"/>
</dbReference>
<evidence type="ECO:0000256" key="1">
    <source>
        <dbReference type="ARBA" id="ARBA00007532"/>
    </source>
</evidence>
<comment type="cofactor">
    <cofactor evidence="7">
        <name>FAD</name>
        <dbReference type="ChEBI" id="CHEBI:57692"/>
    </cofactor>
    <text evidence="7">Binds 1 FAD per subunit.</text>
</comment>
<evidence type="ECO:0000313" key="11">
    <source>
        <dbReference type="Proteomes" id="UP000316008"/>
    </source>
</evidence>
<dbReference type="PIRSF" id="PIRSF000350">
    <property type="entry name" value="Mercury_reductase_MerA"/>
    <property type="match status" value="1"/>
</dbReference>
<dbReference type="InterPro" id="IPR036188">
    <property type="entry name" value="FAD/NAD-bd_sf"/>
</dbReference>
<evidence type="ECO:0000256" key="2">
    <source>
        <dbReference type="ARBA" id="ARBA00022630"/>
    </source>
</evidence>
<dbReference type="SUPFAM" id="SSF55424">
    <property type="entry name" value="FAD/NAD-linked reductases, dimerisation (C-terminal) domain"/>
    <property type="match status" value="1"/>
</dbReference>
<dbReference type="Pfam" id="PF02852">
    <property type="entry name" value="Pyr_redox_dim"/>
    <property type="match status" value="1"/>
</dbReference>
<evidence type="ECO:0000259" key="8">
    <source>
        <dbReference type="Pfam" id="PF02852"/>
    </source>
</evidence>
<dbReference type="InterPro" id="IPR023753">
    <property type="entry name" value="FAD/NAD-binding_dom"/>
</dbReference>
<keyword evidence="5 7" id="KW-0520">NAD</keyword>
<dbReference type="Gene3D" id="3.50.50.60">
    <property type="entry name" value="FAD/NAD(P)-binding domain"/>
    <property type="match status" value="2"/>
</dbReference>
<keyword evidence="7" id="KW-0547">Nucleotide-binding</keyword>
<keyword evidence="11" id="KW-1185">Reference proteome</keyword>
<dbReference type="InterPro" id="IPR004099">
    <property type="entry name" value="Pyr_nucl-diS_OxRdtase_dimer"/>
</dbReference>
<dbReference type="FunFam" id="3.30.390.30:FF:000001">
    <property type="entry name" value="Dihydrolipoyl dehydrogenase"/>
    <property type="match status" value="1"/>
</dbReference>
<reference evidence="10 11" key="1">
    <citation type="submission" date="2019-07" db="EMBL/GenBank/DDBJ databases">
        <authorList>
            <person name="Huq M.A."/>
        </authorList>
    </citation>
    <scope>NUCLEOTIDE SEQUENCE [LARGE SCALE GENOMIC DNA]</scope>
    <source>
        <strain evidence="10 11">MAH-3</strain>
    </source>
</reference>
<evidence type="ECO:0000256" key="6">
    <source>
        <dbReference type="PIRSR" id="PIRSR000350-2"/>
    </source>
</evidence>
<dbReference type="InterPro" id="IPR016156">
    <property type="entry name" value="FAD/NAD-linked_Rdtase_dimer_sf"/>
</dbReference>
<dbReference type="RefSeq" id="WP_144334691.1">
    <property type="nucleotide sequence ID" value="NZ_VLPL01000013.1"/>
</dbReference>
<proteinExistence type="inferred from homology"/>
<dbReference type="Pfam" id="PF07992">
    <property type="entry name" value="Pyr_redox_2"/>
    <property type="match status" value="1"/>
</dbReference>
<organism evidence="10 11">
    <name type="scientific">Fluviicola chungangensis</name>
    <dbReference type="NCBI Taxonomy" id="2597671"/>
    <lineage>
        <taxon>Bacteria</taxon>
        <taxon>Pseudomonadati</taxon>
        <taxon>Bacteroidota</taxon>
        <taxon>Flavobacteriia</taxon>
        <taxon>Flavobacteriales</taxon>
        <taxon>Crocinitomicaceae</taxon>
        <taxon>Fluviicola</taxon>
    </lineage>
</organism>
<dbReference type="OrthoDB" id="9800167at2"/>